<dbReference type="InterPro" id="IPR000843">
    <property type="entry name" value="HTH_LacI"/>
</dbReference>
<evidence type="ECO:0000256" key="1">
    <source>
        <dbReference type="ARBA" id="ARBA00023015"/>
    </source>
</evidence>
<dbReference type="AlphaFoldDB" id="B8CY31"/>
<evidence type="ECO:0000313" key="5">
    <source>
        <dbReference type="EMBL" id="ACL70200.1"/>
    </source>
</evidence>
<dbReference type="EC" id="5.1.1.1" evidence="5"/>
<organism evidence="5 6">
    <name type="scientific">Halothermothrix orenii (strain H 168 / OCM 544 / DSM 9562)</name>
    <dbReference type="NCBI Taxonomy" id="373903"/>
    <lineage>
        <taxon>Bacteria</taxon>
        <taxon>Bacillati</taxon>
        <taxon>Bacillota</taxon>
        <taxon>Clostridia</taxon>
        <taxon>Halanaerobiales</taxon>
        <taxon>Halothermotrichaceae</taxon>
        <taxon>Halothermothrix</taxon>
    </lineage>
</organism>
<dbReference type="InterPro" id="IPR028082">
    <property type="entry name" value="Peripla_BP_I"/>
</dbReference>
<dbReference type="eggNOG" id="COG1609">
    <property type="taxonomic scope" value="Bacteria"/>
</dbReference>
<dbReference type="Pfam" id="PF00356">
    <property type="entry name" value="LacI"/>
    <property type="match status" value="1"/>
</dbReference>
<dbReference type="CDD" id="cd01392">
    <property type="entry name" value="HTH_LacI"/>
    <property type="match status" value="1"/>
</dbReference>
<protein>
    <submittedName>
        <fullName evidence="5">Transcriptional regulator, LacI family</fullName>
        <ecNumber evidence="5">5.1.1.1</ecNumber>
    </submittedName>
</protein>
<keyword evidence="5" id="KW-0413">Isomerase</keyword>
<gene>
    <name evidence="5" type="ordered locus">Hore_14510</name>
</gene>
<keyword evidence="3" id="KW-0804">Transcription</keyword>
<dbReference type="Proteomes" id="UP000000719">
    <property type="component" value="Chromosome"/>
</dbReference>
<evidence type="ECO:0000313" key="6">
    <source>
        <dbReference type="Proteomes" id="UP000000719"/>
    </source>
</evidence>
<dbReference type="Pfam" id="PF13377">
    <property type="entry name" value="Peripla_BP_3"/>
    <property type="match status" value="1"/>
</dbReference>
<dbReference type="PANTHER" id="PTHR30146:SF109">
    <property type="entry name" value="HTH-TYPE TRANSCRIPTIONAL REGULATOR GALS"/>
    <property type="match status" value="1"/>
</dbReference>
<evidence type="ECO:0000259" key="4">
    <source>
        <dbReference type="PROSITE" id="PS50932"/>
    </source>
</evidence>
<dbReference type="STRING" id="373903.Hore_14510"/>
<keyword evidence="2" id="KW-0238">DNA-binding</keyword>
<keyword evidence="6" id="KW-1185">Reference proteome</keyword>
<dbReference type="PANTHER" id="PTHR30146">
    <property type="entry name" value="LACI-RELATED TRANSCRIPTIONAL REPRESSOR"/>
    <property type="match status" value="1"/>
</dbReference>
<dbReference type="PROSITE" id="PS00356">
    <property type="entry name" value="HTH_LACI_1"/>
    <property type="match status" value="1"/>
</dbReference>
<reference evidence="5 6" key="1">
    <citation type="journal article" date="2009" name="PLoS ONE">
        <title>Genome analysis of the anaerobic thermohalophilic bacterium Halothermothrix orenii.</title>
        <authorList>
            <person name="Mavromatis K."/>
            <person name="Ivanova N."/>
            <person name="Anderson I."/>
            <person name="Lykidis A."/>
            <person name="Hooper S.D."/>
            <person name="Sun H."/>
            <person name="Kunin V."/>
            <person name="Lapidus A."/>
            <person name="Hugenholtz P."/>
            <person name="Patel B."/>
            <person name="Kyrpides N.C."/>
        </authorList>
    </citation>
    <scope>NUCLEOTIDE SEQUENCE [LARGE SCALE GENOMIC DNA]</scope>
    <source>
        <strain evidence="6">H 168 / OCM 544 / DSM 9562</strain>
    </source>
</reference>
<dbReference type="RefSeq" id="WP_012636383.1">
    <property type="nucleotide sequence ID" value="NC_011899.1"/>
</dbReference>
<proteinExistence type="predicted"/>
<evidence type="ECO:0000256" key="3">
    <source>
        <dbReference type="ARBA" id="ARBA00023163"/>
    </source>
</evidence>
<dbReference type="SUPFAM" id="SSF53822">
    <property type="entry name" value="Periplasmic binding protein-like I"/>
    <property type="match status" value="1"/>
</dbReference>
<dbReference type="InterPro" id="IPR010982">
    <property type="entry name" value="Lambda_DNA-bd_dom_sf"/>
</dbReference>
<dbReference type="GO" id="GO:0008784">
    <property type="term" value="F:alanine racemase activity"/>
    <property type="evidence" value="ECO:0007669"/>
    <property type="project" value="UniProtKB-EC"/>
</dbReference>
<dbReference type="KEGG" id="hor:Hore_14510"/>
<evidence type="ECO:0000256" key="2">
    <source>
        <dbReference type="ARBA" id="ARBA00023125"/>
    </source>
</evidence>
<dbReference type="PROSITE" id="PS50932">
    <property type="entry name" value="HTH_LACI_2"/>
    <property type="match status" value="1"/>
</dbReference>
<dbReference type="SMART" id="SM00354">
    <property type="entry name" value="HTH_LACI"/>
    <property type="match status" value="1"/>
</dbReference>
<dbReference type="GO" id="GO:0003700">
    <property type="term" value="F:DNA-binding transcription factor activity"/>
    <property type="evidence" value="ECO:0007669"/>
    <property type="project" value="TreeGrafter"/>
</dbReference>
<accession>B8CY31</accession>
<dbReference type="SUPFAM" id="SSF47413">
    <property type="entry name" value="lambda repressor-like DNA-binding domains"/>
    <property type="match status" value="1"/>
</dbReference>
<dbReference type="Gene3D" id="1.10.260.40">
    <property type="entry name" value="lambda repressor-like DNA-binding domains"/>
    <property type="match status" value="1"/>
</dbReference>
<name>B8CY31_HALOH</name>
<dbReference type="EMBL" id="CP001098">
    <property type="protein sequence ID" value="ACL70200.1"/>
    <property type="molecule type" value="Genomic_DNA"/>
</dbReference>
<dbReference type="OrthoDB" id="9784962at2"/>
<dbReference type="Gene3D" id="3.40.50.2300">
    <property type="match status" value="2"/>
</dbReference>
<sequence>MDKITMKDIAKAAKVSKSTVSRALSNDPRVNEETRKKVVKIAREMNYRPHQVAQALAKKNTNIIGVVLPTFPRTVADPFFLEFLQGIGEIAVEKGYSLTLPNLARKEIQNLGQVINKNTVDGVILTEPKIDDPRIKYLKEKEIPFVFLGNPMDKDDVYWVETDNIRGSYLAMEYLIKSGHKKIATVAGSPDLVAGKYRYLGYKKALENYGLTIDKNLVCYADFTEEGAYSAVLKLLEKRNDFTAIFVANDLMAFGVIKALKEKGLSIPEDIAVMGYDGIKLGEFIEPPLSTIKIPSRQMGRVALNLLIKLINGENVKDKHVLLPPELMVRESA</sequence>
<feature type="domain" description="HTH lacI-type" evidence="4">
    <location>
        <begin position="4"/>
        <end position="58"/>
    </location>
</feature>
<dbReference type="HOGENOM" id="CLU_037628_6_0_9"/>
<dbReference type="InterPro" id="IPR046335">
    <property type="entry name" value="LacI/GalR-like_sensor"/>
</dbReference>
<keyword evidence="1" id="KW-0805">Transcription regulation</keyword>
<dbReference type="CDD" id="cd06267">
    <property type="entry name" value="PBP1_LacI_sugar_binding-like"/>
    <property type="match status" value="1"/>
</dbReference>
<dbReference type="GO" id="GO:0000976">
    <property type="term" value="F:transcription cis-regulatory region binding"/>
    <property type="evidence" value="ECO:0007669"/>
    <property type="project" value="TreeGrafter"/>
</dbReference>